<dbReference type="InterPro" id="IPR003959">
    <property type="entry name" value="ATPase_AAA_core"/>
</dbReference>
<dbReference type="InterPro" id="IPR036181">
    <property type="entry name" value="MIT_dom_sf"/>
</dbReference>
<comment type="caution">
    <text evidence="3">The sequence shown here is derived from an EMBL/GenBank/DDBJ whole genome shotgun (WGS) entry which is preliminary data.</text>
</comment>
<proteinExistence type="predicted"/>
<dbReference type="InterPro" id="IPR027417">
    <property type="entry name" value="P-loop_NTPase"/>
</dbReference>
<evidence type="ECO:0000313" key="4">
    <source>
        <dbReference type="Proteomes" id="UP000179807"/>
    </source>
</evidence>
<dbReference type="Pfam" id="PF00004">
    <property type="entry name" value="AAA"/>
    <property type="match status" value="1"/>
</dbReference>
<evidence type="ECO:0000313" key="3">
    <source>
        <dbReference type="EMBL" id="OHS97981.1"/>
    </source>
</evidence>
<feature type="region of interest" description="Disordered" evidence="1">
    <location>
        <begin position="88"/>
        <end position="163"/>
    </location>
</feature>
<dbReference type="RefSeq" id="XP_068351118.1">
    <property type="nucleotide sequence ID" value="XM_068494697.1"/>
</dbReference>
<dbReference type="Gene3D" id="3.40.50.300">
    <property type="entry name" value="P-loop containing nucleotide triphosphate hydrolases"/>
    <property type="match status" value="1"/>
</dbReference>
<dbReference type="GO" id="GO:0016887">
    <property type="term" value="F:ATP hydrolysis activity"/>
    <property type="evidence" value="ECO:0007669"/>
    <property type="project" value="InterPro"/>
</dbReference>
<dbReference type="SUPFAM" id="SSF116846">
    <property type="entry name" value="MIT domain"/>
    <property type="match status" value="1"/>
</dbReference>
<dbReference type="SUPFAM" id="SSF52540">
    <property type="entry name" value="P-loop containing nucleoside triphosphate hydrolases"/>
    <property type="match status" value="1"/>
</dbReference>
<dbReference type="PANTHER" id="PTHR23074">
    <property type="entry name" value="AAA DOMAIN-CONTAINING"/>
    <property type="match status" value="1"/>
</dbReference>
<dbReference type="VEuPathDB" id="TrichDB:TRFO_09135"/>
<sequence length="616" mass="68704">MYNKGFRPSIDVAIESFQSGSTLLKNAIETEKTDIPKAIQIYTQARSKFYITTCQNSATQQQIAKANEIIARCTQRISELEQFLAANPDYKPVQTEQQPSPSMQRKLSNSSIQRPSQNLSSQVLSSLPQGKNQQLQQSSTQNSQVVQNPPSSPTPQTSAQNIQSQIGQPIQNSIQYFKDACELLKNATLMDSDGFFDVARFLYSKAFSTFTTFLTSSSNQSSETQFSQFWLSQINRRMTSLSFYKTNKPDAPTYYFVRACECLKNDKKEEAIQFFRKSLISSNDTFCKPLIEQLISKHSNKQSSQTANNGENISISSSTPFDELINVINPEHINIVLSARVKKELTGTFVMPVKFPASNVGPIKRFVLLYGPSGMNLNKLAQFAAFASGMEYIIEVDFLRLIGCPVNPIDVLTRAFDKAKVLHPSYLLFRNIEAVLTNDENDQQSSLLCDTILSNLSAGLQNDIFVVCTSTMPWLISPKVFVKFEEKIYNDAPNYEDRGEIINKCDNIQINFTCTDENSSESNIHSSPANNLNHEIAGFTYNDIIRLICEASISAAVKESGKSREEILELLAAGDEAGTAKKIDVDDLENARGLVSATVTMDDLAGFDQFYAINKV</sequence>
<reference evidence="3" key="1">
    <citation type="submission" date="2016-10" db="EMBL/GenBank/DDBJ databases">
        <authorList>
            <person name="Benchimol M."/>
            <person name="Almeida L.G."/>
            <person name="Vasconcelos A.T."/>
            <person name="Perreira-Neves A."/>
            <person name="Rosa I.A."/>
            <person name="Tasca T."/>
            <person name="Bogo M.R."/>
            <person name="de Souza W."/>
        </authorList>
    </citation>
    <scope>NUCLEOTIDE SEQUENCE [LARGE SCALE GENOMIC DNA]</scope>
    <source>
        <strain evidence="3">K</strain>
    </source>
</reference>
<organism evidence="3 4">
    <name type="scientific">Tritrichomonas foetus</name>
    <dbReference type="NCBI Taxonomy" id="1144522"/>
    <lineage>
        <taxon>Eukaryota</taxon>
        <taxon>Metamonada</taxon>
        <taxon>Parabasalia</taxon>
        <taxon>Tritrichomonadida</taxon>
        <taxon>Tritrichomonadidae</taxon>
        <taxon>Tritrichomonas</taxon>
    </lineage>
</organism>
<evidence type="ECO:0000259" key="2">
    <source>
        <dbReference type="Pfam" id="PF00004"/>
    </source>
</evidence>
<evidence type="ECO:0000256" key="1">
    <source>
        <dbReference type="SAM" id="MobiDB-lite"/>
    </source>
</evidence>
<dbReference type="AlphaFoldDB" id="A0A1J4JK87"/>
<dbReference type="GeneID" id="94829401"/>
<dbReference type="OrthoDB" id="2115716at2759"/>
<accession>A0A1J4JK87</accession>
<name>A0A1J4JK87_9EUKA</name>
<dbReference type="PANTHER" id="PTHR23074:SF83">
    <property type="entry name" value="VACUOLAR PROTEIN SORTING-ASSOCIATED PROTEIN 4A"/>
    <property type="match status" value="1"/>
</dbReference>
<dbReference type="Gene3D" id="1.10.8.60">
    <property type="match status" value="1"/>
</dbReference>
<dbReference type="InterPro" id="IPR050304">
    <property type="entry name" value="MT-severing_AAA_ATPase"/>
</dbReference>
<dbReference type="Proteomes" id="UP000179807">
    <property type="component" value="Unassembled WGS sequence"/>
</dbReference>
<keyword evidence="4" id="KW-1185">Reference proteome</keyword>
<gene>
    <name evidence="3" type="ORF">TRFO_09135</name>
</gene>
<dbReference type="GO" id="GO:0005524">
    <property type="term" value="F:ATP binding"/>
    <property type="evidence" value="ECO:0007669"/>
    <property type="project" value="InterPro"/>
</dbReference>
<dbReference type="EMBL" id="MLAK01001082">
    <property type="protein sequence ID" value="OHS97981.1"/>
    <property type="molecule type" value="Genomic_DNA"/>
</dbReference>
<feature type="compositionally biased region" description="Polar residues" evidence="1">
    <location>
        <begin position="94"/>
        <end position="115"/>
    </location>
</feature>
<protein>
    <recommendedName>
        <fullName evidence="2">ATPase AAA-type core domain-containing protein</fullName>
    </recommendedName>
</protein>
<feature type="domain" description="ATPase AAA-type core" evidence="2">
    <location>
        <begin position="367"/>
        <end position="490"/>
    </location>
</feature>
<feature type="compositionally biased region" description="Low complexity" evidence="1">
    <location>
        <begin position="116"/>
        <end position="158"/>
    </location>
</feature>